<sequence>MAGGTEEDFILLDKLLEDRISEDPDAIIEPSTFQHTENVKPNDNIVQSSDIQEGPFDKEKFDASTMKKRLIKENHKTVFVGVYQYELTAVRRVIGFRSYKCSSDKHNSSKLAQYF</sequence>
<dbReference type="AlphaFoldDB" id="A0A3P8IH57"/>
<name>A0A3P8IH57_9TREM</name>
<accession>A0A3P8IH57</accession>
<gene>
    <name evidence="2" type="ORF">SMTD_LOCUS22695</name>
</gene>
<protein>
    <submittedName>
        <fullName evidence="2">Uncharacterized protein</fullName>
    </submittedName>
</protein>
<feature type="region of interest" description="Disordered" evidence="1">
    <location>
        <begin position="37"/>
        <end position="58"/>
    </location>
</feature>
<dbReference type="EMBL" id="UZAL01053320">
    <property type="protein sequence ID" value="VDP88105.1"/>
    <property type="molecule type" value="Genomic_DNA"/>
</dbReference>
<feature type="compositionally biased region" description="Polar residues" evidence="1">
    <location>
        <begin position="37"/>
        <end position="51"/>
    </location>
</feature>
<reference evidence="2 3" key="1">
    <citation type="submission" date="2018-11" db="EMBL/GenBank/DDBJ databases">
        <authorList>
            <consortium name="Pathogen Informatics"/>
        </authorList>
    </citation>
    <scope>NUCLEOTIDE SEQUENCE [LARGE SCALE GENOMIC DNA]</scope>
    <source>
        <strain>Denwood</strain>
        <strain evidence="3">Zambia</strain>
    </source>
</reference>
<keyword evidence="3" id="KW-1185">Reference proteome</keyword>
<evidence type="ECO:0000313" key="2">
    <source>
        <dbReference type="EMBL" id="VDP88105.1"/>
    </source>
</evidence>
<organism evidence="2 3">
    <name type="scientific">Schistosoma mattheei</name>
    <dbReference type="NCBI Taxonomy" id="31246"/>
    <lineage>
        <taxon>Eukaryota</taxon>
        <taxon>Metazoa</taxon>
        <taxon>Spiralia</taxon>
        <taxon>Lophotrochozoa</taxon>
        <taxon>Platyhelminthes</taxon>
        <taxon>Trematoda</taxon>
        <taxon>Digenea</taxon>
        <taxon>Strigeidida</taxon>
        <taxon>Schistosomatoidea</taxon>
        <taxon>Schistosomatidae</taxon>
        <taxon>Schistosoma</taxon>
    </lineage>
</organism>
<dbReference type="Proteomes" id="UP000269396">
    <property type="component" value="Unassembled WGS sequence"/>
</dbReference>
<proteinExistence type="predicted"/>
<evidence type="ECO:0000256" key="1">
    <source>
        <dbReference type="SAM" id="MobiDB-lite"/>
    </source>
</evidence>
<evidence type="ECO:0000313" key="3">
    <source>
        <dbReference type="Proteomes" id="UP000269396"/>
    </source>
</evidence>